<dbReference type="EMBL" id="CAKKLH010000007">
    <property type="protein sequence ID" value="CAH0098757.1"/>
    <property type="molecule type" value="Genomic_DNA"/>
</dbReference>
<sequence>MRFVYLLMVCVWLLAVVTMASEQVGRVRRQNGPVFTNSFRRPLRRPPVATVRVSSVKKYEHEPLDHHHHLYHS</sequence>
<keyword evidence="3" id="KW-1185">Reference proteome</keyword>
<comment type="caution">
    <text evidence="2">The sequence shown here is derived from an EMBL/GenBank/DDBJ whole genome shotgun (WGS) entry which is preliminary data.</text>
</comment>
<dbReference type="Proteomes" id="UP000789390">
    <property type="component" value="Unassembled WGS sequence"/>
</dbReference>
<evidence type="ECO:0000313" key="2">
    <source>
        <dbReference type="EMBL" id="CAH0098757.1"/>
    </source>
</evidence>
<reference evidence="2" key="1">
    <citation type="submission" date="2021-11" db="EMBL/GenBank/DDBJ databases">
        <authorList>
            <person name="Schell T."/>
        </authorList>
    </citation>
    <scope>NUCLEOTIDE SEQUENCE</scope>
    <source>
        <strain evidence="2">M5</strain>
    </source>
</reference>
<feature type="signal peptide" evidence="1">
    <location>
        <begin position="1"/>
        <end position="22"/>
    </location>
</feature>
<keyword evidence="1" id="KW-0732">Signal</keyword>
<protein>
    <submittedName>
        <fullName evidence="2">Uncharacterized protein</fullName>
    </submittedName>
</protein>
<feature type="chain" id="PRO_5035271100" evidence="1">
    <location>
        <begin position="23"/>
        <end position="73"/>
    </location>
</feature>
<gene>
    <name evidence="2" type="ORF">DGAL_LOCUS859</name>
</gene>
<organism evidence="2 3">
    <name type="scientific">Daphnia galeata</name>
    <dbReference type="NCBI Taxonomy" id="27404"/>
    <lineage>
        <taxon>Eukaryota</taxon>
        <taxon>Metazoa</taxon>
        <taxon>Ecdysozoa</taxon>
        <taxon>Arthropoda</taxon>
        <taxon>Crustacea</taxon>
        <taxon>Branchiopoda</taxon>
        <taxon>Diplostraca</taxon>
        <taxon>Cladocera</taxon>
        <taxon>Anomopoda</taxon>
        <taxon>Daphniidae</taxon>
        <taxon>Daphnia</taxon>
    </lineage>
</organism>
<dbReference type="AlphaFoldDB" id="A0A8J2RM16"/>
<evidence type="ECO:0000256" key="1">
    <source>
        <dbReference type="SAM" id="SignalP"/>
    </source>
</evidence>
<evidence type="ECO:0000313" key="3">
    <source>
        <dbReference type="Proteomes" id="UP000789390"/>
    </source>
</evidence>
<proteinExistence type="predicted"/>
<name>A0A8J2RM16_9CRUS</name>
<accession>A0A8J2RM16</accession>